<dbReference type="PANTHER" id="PTHR43750">
    <property type="entry name" value="UDP-GLUCOSE 6-DEHYDROGENASE TUAD"/>
    <property type="match status" value="1"/>
</dbReference>
<dbReference type="PROSITE" id="PS51257">
    <property type="entry name" value="PROKAR_LIPOPROTEIN"/>
    <property type="match status" value="1"/>
</dbReference>
<dbReference type="EC" id="1.1.1.22" evidence="3 8"/>
<evidence type="ECO:0000256" key="7">
    <source>
        <dbReference type="ARBA" id="ARBA00047473"/>
    </source>
</evidence>
<dbReference type="Pfam" id="PF03721">
    <property type="entry name" value="UDPG_MGDP_dh_N"/>
    <property type="match status" value="1"/>
</dbReference>
<accession>A0A3M4VD70</accession>
<dbReference type="PIRSF" id="PIRSF500134">
    <property type="entry name" value="UDPglc_DH_bac"/>
    <property type="match status" value="1"/>
</dbReference>
<evidence type="ECO:0000256" key="5">
    <source>
        <dbReference type="ARBA" id="ARBA00023002"/>
    </source>
</evidence>
<evidence type="ECO:0000256" key="4">
    <source>
        <dbReference type="ARBA" id="ARBA00015132"/>
    </source>
</evidence>
<dbReference type="Pfam" id="PF00984">
    <property type="entry name" value="UDPG_MGDP_dh"/>
    <property type="match status" value="1"/>
</dbReference>
<dbReference type="Gene3D" id="1.20.5.100">
    <property type="entry name" value="Cytochrome c1, transmembrane anchor, C-terminal"/>
    <property type="match status" value="1"/>
</dbReference>
<dbReference type="Pfam" id="PF03720">
    <property type="entry name" value="UDPG_MGDP_dh_C"/>
    <property type="match status" value="1"/>
</dbReference>
<evidence type="ECO:0000256" key="11">
    <source>
        <dbReference type="PIRSR" id="PIRSR500134-3"/>
    </source>
</evidence>
<dbReference type="InterPro" id="IPR028357">
    <property type="entry name" value="UDPglc_DH_bac"/>
</dbReference>
<dbReference type="EMBL" id="RBRY01000185">
    <property type="protein sequence ID" value="RMR49770.1"/>
    <property type="molecule type" value="Genomic_DNA"/>
</dbReference>
<dbReference type="SMART" id="SM00984">
    <property type="entry name" value="UDPG_MGDP_dh_C"/>
    <property type="match status" value="1"/>
</dbReference>
<evidence type="ECO:0000256" key="10">
    <source>
        <dbReference type="PIRSR" id="PIRSR500134-2"/>
    </source>
</evidence>
<feature type="binding site" evidence="11">
    <location>
        <position position="121"/>
    </location>
    <ligand>
        <name>NAD(+)</name>
        <dbReference type="ChEBI" id="CHEBI:57540"/>
    </ligand>
</feature>
<evidence type="ECO:0000256" key="9">
    <source>
        <dbReference type="PIRSR" id="PIRSR500134-1"/>
    </source>
</evidence>
<evidence type="ECO:0000313" key="13">
    <source>
        <dbReference type="EMBL" id="RMR49770.1"/>
    </source>
</evidence>
<dbReference type="InterPro" id="IPR036291">
    <property type="entry name" value="NAD(P)-bd_dom_sf"/>
</dbReference>
<dbReference type="Proteomes" id="UP000278332">
    <property type="component" value="Unassembled WGS sequence"/>
</dbReference>
<dbReference type="Gene3D" id="3.40.50.720">
    <property type="entry name" value="NAD(P)-binding Rossmann-like Domain"/>
    <property type="match status" value="2"/>
</dbReference>
<feature type="binding site" evidence="11">
    <location>
        <position position="35"/>
    </location>
    <ligand>
        <name>NAD(+)</name>
        <dbReference type="ChEBI" id="CHEBI:57540"/>
    </ligand>
</feature>
<dbReference type="SUPFAM" id="SSF48179">
    <property type="entry name" value="6-phosphogluconate dehydrogenase C-terminal domain-like"/>
    <property type="match status" value="1"/>
</dbReference>
<dbReference type="GO" id="GO:0000271">
    <property type="term" value="P:polysaccharide biosynthetic process"/>
    <property type="evidence" value="ECO:0007669"/>
    <property type="project" value="InterPro"/>
</dbReference>
<feature type="binding site" evidence="11">
    <location>
        <position position="86"/>
    </location>
    <ligand>
        <name>NAD(+)</name>
        <dbReference type="ChEBI" id="CHEBI:57540"/>
    </ligand>
</feature>
<feature type="binding site" evidence="10">
    <location>
        <begin position="155"/>
        <end position="158"/>
    </location>
    <ligand>
        <name>substrate</name>
    </ligand>
</feature>
<feature type="domain" description="UDP-glucose/GDP-mannose dehydrogenase C-terminal" evidence="12">
    <location>
        <begin position="320"/>
        <end position="427"/>
    </location>
</feature>
<evidence type="ECO:0000256" key="1">
    <source>
        <dbReference type="ARBA" id="ARBA00004701"/>
    </source>
</evidence>
<dbReference type="PIRSF" id="PIRSF000124">
    <property type="entry name" value="UDPglc_GDPman_dh"/>
    <property type="match status" value="1"/>
</dbReference>
<dbReference type="GO" id="GO:0006065">
    <property type="term" value="P:UDP-glucuronate biosynthetic process"/>
    <property type="evidence" value="ECO:0007669"/>
    <property type="project" value="UniProtKB-UniPathway"/>
</dbReference>
<feature type="binding site" evidence="11">
    <location>
        <position position="158"/>
    </location>
    <ligand>
        <name>NAD(+)</name>
        <dbReference type="ChEBI" id="CHEBI:57540"/>
    </ligand>
</feature>
<comment type="catalytic activity">
    <reaction evidence="7 8">
        <text>UDP-alpha-D-glucose + 2 NAD(+) + H2O = UDP-alpha-D-glucuronate + 2 NADH + 3 H(+)</text>
        <dbReference type="Rhea" id="RHEA:23596"/>
        <dbReference type="ChEBI" id="CHEBI:15377"/>
        <dbReference type="ChEBI" id="CHEBI:15378"/>
        <dbReference type="ChEBI" id="CHEBI:57540"/>
        <dbReference type="ChEBI" id="CHEBI:57945"/>
        <dbReference type="ChEBI" id="CHEBI:58052"/>
        <dbReference type="ChEBI" id="CHEBI:58885"/>
        <dbReference type="EC" id="1.1.1.22"/>
    </reaction>
</comment>
<feature type="binding site" evidence="10">
    <location>
        <position position="327"/>
    </location>
    <ligand>
        <name>substrate</name>
    </ligand>
</feature>
<evidence type="ECO:0000256" key="6">
    <source>
        <dbReference type="ARBA" id="ARBA00023027"/>
    </source>
</evidence>
<proteinExistence type="inferred from homology"/>
<feature type="active site" description="Nucleophile" evidence="9">
    <location>
        <position position="266"/>
    </location>
</feature>
<name>A0A3M4VD70_PSECI</name>
<dbReference type="AlphaFoldDB" id="A0A3M4VD70"/>
<feature type="binding site" evidence="10">
    <location>
        <begin position="255"/>
        <end position="259"/>
    </location>
    <ligand>
        <name>substrate</name>
    </ligand>
</feature>
<dbReference type="InterPro" id="IPR014027">
    <property type="entry name" value="UDP-Glc/GDP-Man_DH_C"/>
</dbReference>
<evidence type="ECO:0000256" key="8">
    <source>
        <dbReference type="PIRNR" id="PIRNR000124"/>
    </source>
</evidence>
<evidence type="ECO:0000256" key="3">
    <source>
        <dbReference type="ARBA" id="ARBA00012954"/>
    </source>
</evidence>
<comment type="pathway">
    <text evidence="1">Nucleotide-sugar biosynthesis; UDP-alpha-D-glucuronate biosynthesis; UDP-alpha-D-glucuronate from UDP-alpha-D-glucose: step 1/1.</text>
</comment>
<feature type="binding site" evidence="11">
    <location>
        <position position="334"/>
    </location>
    <ligand>
        <name>NAD(+)</name>
        <dbReference type="ChEBI" id="CHEBI:57540"/>
    </ligand>
</feature>
<feature type="binding site" evidence="10">
    <location>
        <position position="263"/>
    </location>
    <ligand>
        <name>substrate</name>
    </ligand>
</feature>
<feature type="binding site" evidence="11">
    <location>
        <position position="269"/>
    </location>
    <ligand>
        <name>NAD(+)</name>
        <dbReference type="ChEBI" id="CHEBI:57540"/>
    </ligand>
</feature>
<evidence type="ECO:0000259" key="12">
    <source>
        <dbReference type="SMART" id="SM00984"/>
    </source>
</evidence>
<sequence>MRLCIIGAGYVGLVTAACFAEMGNQVLCVETRLQRIAALRRGECPIYEPGLEPMLKEHQASGLLRFTSSLEEGVRQADIIFIAVGTPGNEDGAADLSQVLKVADQLGQSLNRACLVVNKSTVPVGTAEALSQRINGHLSRRGLTARVTVASNPEFLKEGAAIEDFMRPDRVILGCAEPESVQLLQRLYGPFLRNRERALVMDIRAAEFSKYAANAFLATKISFINEMAGLCAHLGVDIEQVRRGIGSDKRIGTHFIYAGCGYGGSCFPKDVRALIRTAEQQGFDPQILRAVQQRNATQKTLLFEALHQHFGGYMQGRVVALWGLAFKPGTDDIREAPSLVLIDALLAAGVKVQATDPAAMGPVAEYYSGAVQSAQLRLSESLYSCVEGADAVVLLTEWKQFRQPDFIRVRGLMRMPVIFDGRNIYDFAELSAHGFLYHGIGRPVAGHCKVTAA</sequence>
<gene>
    <name evidence="13" type="ORF">ALP84_00200</name>
</gene>
<dbReference type="GO" id="GO:0051287">
    <property type="term" value="F:NAD binding"/>
    <property type="evidence" value="ECO:0007669"/>
    <property type="project" value="InterPro"/>
</dbReference>
<protein>
    <recommendedName>
        <fullName evidence="4 8">UDP-glucose 6-dehydrogenase</fullName>
        <ecNumber evidence="3 8">1.1.1.22</ecNumber>
    </recommendedName>
</protein>
<feature type="binding site" evidence="10">
    <location>
        <position position="210"/>
    </location>
    <ligand>
        <name>substrate</name>
    </ligand>
</feature>
<dbReference type="InterPro" id="IPR036220">
    <property type="entry name" value="UDP-Glc/GDP-Man_DH_C_sf"/>
</dbReference>
<dbReference type="NCBIfam" id="TIGR03026">
    <property type="entry name" value="NDP-sugDHase"/>
    <property type="match status" value="1"/>
</dbReference>
<evidence type="ECO:0000256" key="2">
    <source>
        <dbReference type="ARBA" id="ARBA00006601"/>
    </source>
</evidence>
<reference evidence="13 14" key="1">
    <citation type="submission" date="2018-08" db="EMBL/GenBank/DDBJ databases">
        <title>Recombination of ecologically and evolutionarily significant loci maintains genetic cohesion in the Pseudomonas syringae species complex.</title>
        <authorList>
            <person name="Dillon M."/>
            <person name="Thakur S."/>
            <person name="Almeida R.N.D."/>
            <person name="Weir B.S."/>
            <person name="Guttman D.S."/>
        </authorList>
    </citation>
    <scope>NUCLEOTIDE SEQUENCE [LARGE SCALE GENOMIC DNA]</scope>
    <source>
        <strain evidence="13 14">ICMP 6917</strain>
    </source>
</reference>
<dbReference type="UniPathway" id="UPA00038">
    <property type="reaction ID" value="UER00491"/>
</dbReference>
<dbReference type="InterPro" id="IPR014026">
    <property type="entry name" value="UDP-Glc/GDP-Man_DH_dimer"/>
</dbReference>
<organism evidence="13 14">
    <name type="scientific">Pseudomonas cichorii</name>
    <dbReference type="NCBI Taxonomy" id="36746"/>
    <lineage>
        <taxon>Bacteria</taxon>
        <taxon>Pseudomonadati</taxon>
        <taxon>Pseudomonadota</taxon>
        <taxon>Gammaproteobacteria</taxon>
        <taxon>Pseudomonadales</taxon>
        <taxon>Pseudomonadaceae</taxon>
        <taxon>Pseudomonas</taxon>
    </lineage>
</organism>
<keyword evidence="5 8" id="KW-0560">Oxidoreductase</keyword>
<dbReference type="SUPFAM" id="SSF51735">
    <property type="entry name" value="NAD(P)-binding Rossmann-fold domains"/>
    <property type="match status" value="1"/>
</dbReference>
<comment type="caution">
    <text evidence="13">The sequence shown here is derived from an EMBL/GenBank/DDBJ whole genome shotgun (WGS) entry which is preliminary data.</text>
</comment>
<comment type="similarity">
    <text evidence="2 8">Belongs to the UDP-glucose/GDP-mannose dehydrogenase family.</text>
</comment>
<dbReference type="PANTHER" id="PTHR43750:SF3">
    <property type="entry name" value="UDP-GLUCOSE 6-DEHYDROGENASE TUAD"/>
    <property type="match status" value="1"/>
</dbReference>
<dbReference type="SUPFAM" id="SSF52413">
    <property type="entry name" value="UDP-glucose/GDP-mannose dehydrogenase C-terminal domain"/>
    <property type="match status" value="1"/>
</dbReference>
<dbReference type="InterPro" id="IPR017476">
    <property type="entry name" value="UDP-Glc/GDP-Man"/>
</dbReference>
<evidence type="ECO:0000313" key="14">
    <source>
        <dbReference type="Proteomes" id="UP000278332"/>
    </source>
</evidence>
<dbReference type="GO" id="GO:0003979">
    <property type="term" value="F:UDP-glucose 6-dehydrogenase activity"/>
    <property type="evidence" value="ECO:0007669"/>
    <property type="project" value="UniProtKB-EC"/>
</dbReference>
<keyword evidence="6 8" id="KW-0520">NAD</keyword>
<dbReference type="RefSeq" id="WP_122322002.1">
    <property type="nucleotide sequence ID" value="NZ_RBRY01000185.1"/>
</dbReference>
<dbReference type="InterPro" id="IPR001732">
    <property type="entry name" value="UDP-Glc/GDP-Man_DH_N"/>
</dbReference>
<dbReference type="InterPro" id="IPR008927">
    <property type="entry name" value="6-PGluconate_DH-like_C_sf"/>
</dbReference>